<evidence type="ECO:0000256" key="1">
    <source>
        <dbReference type="ARBA" id="ARBA00009921"/>
    </source>
</evidence>
<organism evidence="6 7">
    <name type="scientific">Gardnerella vaginalis</name>
    <dbReference type="NCBI Taxonomy" id="2702"/>
    <lineage>
        <taxon>Bacteria</taxon>
        <taxon>Bacillati</taxon>
        <taxon>Actinomycetota</taxon>
        <taxon>Actinomycetes</taxon>
        <taxon>Bifidobacteriales</taxon>
        <taxon>Bifidobacteriaceae</taxon>
        <taxon>Gardnerella</taxon>
    </lineage>
</organism>
<evidence type="ECO:0000313" key="7">
    <source>
        <dbReference type="Proteomes" id="UP000070558"/>
    </source>
</evidence>
<evidence type="ECO:0000256" key="2">
    <source>
        <dbReference type="ARBA" id="ARBA00022722"/>
    </source>
</evidence>
<comment type="caution">
    <text evidence="6">The sequence shown here is derived from an EMBL/GenBank/DDBJ whole genome shotgun (WGS) entry which is preliminary data.</text>
</comment>
<dbReference type="NCBIfam" id="NF003765">
    <property type="entry name" value="PRK05359.1"/>
    <property type="match status" value="1"/>
</dbReference>
<dbReference type="InterPro" id="IPR013520">
    <property type="entry name" value="Ribonucl_H"/>
</dbReference>
<sequence>MILVVSRLREDVGLWVRKNIRKGTKMAEAKEDLTFTPEESRLIWIDCEMTGLDIFHDELCEVSVVPTDFNLKVLDDGIDLVIKPSDAAVNHMNDFVRNMHTSSGLVDEWNKNGLPLEEAQKQIVEYVKRFLPERGKAHLAGNSVGSDKKFLDRYMPDLMANLHYRVIDVSTLKEISRRLYPDVYRNKPAKHGGHRALADIIESIDELRYYRDMMFVPAPGPSEAQAKAGAQHIESTSLLRDYERRGEALEDVNSAEKRDY</sequence>
<dbReference type="Pfam" id="PF00929">
    <property type="entry name" value="RNase_T"/>
    <property type="match status" value="1"/>
</dbReference>
<feature type="domain" description="Exonuclease" evidence="5">
    <location>
        <begin position="41"/>
        <end position="216"/>
    </location>
</feature>
<dbReference type="Gene3D" id="3.30.420.10">
    <property type="entry name" value="Ribonuclease H-like superfamily/Ribonuclease H"/>
    <property type="match status" value="1"/>
</dbReference>
<keyword evidence="3" id="KW-0378">Hydrolase</keyword>
<dbReference type="EMBL" id="LRQA01000054">
    <property type="protein sequence ID" value="KXA17493.1"/>
    <property type="molecule type" value="Genomic_DNA"/>
</dbReference>
<dbReference type="PATRIC" id="fig|2702.99.peg.1112"/>
<keyword evidence="4" id="KW-0269">Exonuclease</keyword>
<reference evidence="6 7" key="1">
    <citation type="submission" date="2016-01" db="EMBL/GenBank/DDBJ databases">
        <authorList>
            <person name="Oliw E.H."/>
        </authorList>
    </citation>
    <scope>NUCLEOTIDE SEQUENCE [LARGE SCALE GENOMIC DNA]</scope>
    <source>
        <strain evidence="6 7">GED7760B</strain>
    </source>
</reference>
<evidence type="ECO:0000256" key="3">
    <source>
        <dbReference type="ARBA" id="ARBA00022801"/>
    </source>
</evidence>
<evidence type="ECO:0000259" key="5">
    <source>
        <dbReference type="SMART" id="SM00479"/>
    </source>
</evidence>
<protein>
    <submittedName>
        <fullName evidence="6">Putative oligoribonuclease</fullName>
    </submittedName>
</protein>
<keyword evidence="2" id="KW-0540">Nuclease</keyword>
<dbReference type="PANTHER" id="PTHR11046:SF0">
    <property type="entry name" value="OLIGORIBONUCLEASE, MITOCHONDRIAL"/>
    <property type="match status" value="1"/>
</dbReference>
<dbReference type="InterPro" id="IPR022894">
    <property type="entry name" value="Oligoribonuclease"/>
</dbReference>
<dbReference type="AlphaFoldDB" id="A0A133NMH6"/>
<proteinExistence type="inferred from homology"/>
<dbReference type="SMART" id="SM00479">
    <property type="entry name" value="EXOIII"/>
    <property type="match status" value="1"/>
</dbReference>
<dbReference type="GO" id="GO:0000175">
    <property type="term" value="F:3'-5'-RNA exonuclease activity"/>
    <property type="evidence" value="ECO:0007669"/>
    <property type="project" value="InterPro"/>
</dbReference>
<dbReference type="SUPFAM" id="SSF53098">
    <property type="entry name" value="Ribonuclease H-like"/>
    <property type="match status" value="1"/>
</dbReference>
<gene>
    <name evidence="6" type="ORF">HMPREF3216_01138</name>
</gene>
<dbReference type="InterPro" id="IPR036397">
    <property type="entry name" value="RNaseH_sf"/>
</dbReference>
<accession>A0A133NMH6</accession>
<name>A0A133NMH6_GARVA</name>
<evidence type="ECO:0000256" key="4">
    <source>
        <dbReference type="ARBA" id="ARBA00022839"/>
    </source>
</evidence>
<dbReference type="GO" id="GO:0003676">
    <property type="term" value="F:nucleic acid binding"/>
    <property type="evidence" value="ECO:0007669"/>
    <property type="project" value="InterPro"/>
</dbReference>
<evidence type="ECO:0000313" key="6">
    <source>
        <dbReference type="EMBL" id="KXA17493.1"/>
    </source>
</evidence>
<dbReference type="Proteomes" id="UP000070558">
    <property type="component" value="Unassembled WGS sequence"/>
</dbReference>
<dbReference type="PANTHER" id="PTHR11046">
    <property type="entry name" value="OLIGORIBONUCLEASE, MITOCHONDRIAL"/>
    <property type="match status" value="1"/>
</dbReference>
<comment type="similarity">
    <text evidence="1">Belongs to the oligoribonuclease family.</text>
</comment>
<dbReference type="InterPro" id="IPR012337">
    <property type="entry name" value="RNaseH-like_sf"/>
</dbReference>
<dbReference type="CDD" id="cd06135">
    <property type="entry name" value="Orn"/>
    <property type="match status" value="1"/>
</dbReference>